<accession>A0A5D0CMR3</accession>
<dbReference type="InterPro" id="IPR036271">
    <property type="entry name" value="Tet_transcr_reg_TetR-rel_C_sf"/>
</dbReference>
<evidence type="ECO:0000313" key="1">
    <source>
        <dbReference type="EMBL" id="TYA11196.1"/>
    </source>
</evidence>
<name>A0A5D0CMR3_9BACL</name>
<comment type="caution">
    <text evidence="1">The sequence shown here is derived from an EMBL/GenBank/DDBJ whole genome shotgun (WGS) entry which is preliminary data.</text>
</comment>
<evidence type="ECO:0008006" key="3">
    <source>
        <dbReference type="Google" id="ProtNLM"/>
    </source>
</evidence>
<organism evidence="1 2">
    <name type="scientific">Paenibacillus faecis</name>
    <dbReference type="NCBI Taxonomy" id="862114"/>
    <lineage>
        <taxon>Bacteria</taxon>
        <taxon>Bacillati</taxon>
        <taxon>Bacillota</taxon>
        <taxon>Bacilli</taxon>
        <taxon>Bacillales</taxon>
        <taxon>Paenibacillaceae</taxon>
        <taxon>Paenibacillus</taxon>
    </lineage>
</organism>
<gene>
    <name evidence="1" type="ORF">FRY98_18600</name>
</gene>
<sequence length="132" mass="15353">MDNAIREFEDYMNGEHTLREKIEHIIFMEKEAYRELPPGLMKELILDDRELAQYIENLYQEIAIPVMIRILEEGKASGEISPNVAVEHVLAFIQLYMNQYETILEMAQHSGDLNGFLEGMVHLFFYGICGKP</sequence>
<keyword evidence="2" id="KW-1185">Reference proteome</keyword>
<proteinExistence type="predicted"/>
<dbReference type="AlphaFoldDB" id="A0A5D0CMR3"/>
<dbReference type="RefSeq" id="WP_148454779.1">
    <property type="nucleotide sequence ID" value="NZ_VSDO01000004.1"/>
</dbReference>
<dbReference type="SUPFAM" id="SSF48498">
    <property type="entry name" value="Tetracyclin repressor-like, C-terminal domain"/>
    <property type="match status" value="1"/>
</dbReference>
<dbReference type="OrthoDB" id="113732at2"/>
<protein>
    <recommendedName>
        <fullName evidence="3">TetR/AcrR family transcriptional regulator</fullName>
    </recommendedName>
</protein>
<evidence type="ECO:0000313" key="2">
    <source>
        <dbReference type="Proteomes" id="UP000325218"/>
    </source>
</evidence>
<dbReference type="Proteomes" id="UP000325218">
    <property type="component" value="Unassembled WGS sequence"/>
</dbReference>
<dbReference type="EMBL" id="VSDO01000004">
    <property type="protein sequence ID" value="TYA11196.1"/>
    <property type="molecule type" value="Genomic_DNA"/>
</dbReference>
<reference evidence="1 2" key="1">
    <citation type="submission" date="2019-08" db="EMBL/GenBank/DDBJ databases">
        <title>Genome sequencing of Paenibacillus faecis DSM 23593(T).</title>
        <authorList>
            <person name="Kook J.-K."/>
            <person name="Park S.-N."/>
            <person name="Lim Y.K."/>
        </authorList>
    </citation>
    <scope>NUCLEOTIDE SEQUENCE [LARGE SCALE GENOMIC DNA]</scope>
    <source>
        <strain evidence="1 2">DSM 23593</strain>
    </source>
</reference>
<dbReference type="Gene3D" id="1.10.357.10">
    <property type="entry name" value="Tetracycline Repressor, domain 2"/>
    <property type="match status" value="1"/>
</dbReference>